<proteinExistence type="predicted"/>
<sequence length="55" mass="5777">MGDLLESTALKNITVCNLLMALTVLTLILCLVKDDDGSIRWLTAAMAGSPVVTGN</sequence>
<keyword evidence="1" id="KW-1133">Transmembrane helix</keyword>
<organism evidence="2 3">
    <name type="scientific">Pseudomonas oryzihabitans</name>
    <dbReference type="NCBI Taxonomy" id="47885"/>
    <lineage>
        <taxon>Bacteria</taxon>
        <taxon>Pseudomonadati</taxon>
        <taxon>Pseudomonadota</taxon>
        <taxon>Gammaproteobacteria</taxon>
        <taxon>Pseudomonadales</taxon>
        <taxon>Pseudomonadaceae</taxon>
        <taxon>Pseudomonas</taxon>
    </lineage>
</organism>
<keyword evidence="1" id="KW-0812">Transmembrane</keyword>
<protein>
    <submittedName>
        <fullName evidence="2">Uncharacterized protein</fullName>
    </submittedName>
</protein>
<dbReference type="EMBL" id="JAVJAF010000001">
    <property type="protein sequence ID" value="MDR6236526.1"/>
    <property type="molecule type" value="Genomic_DNA"/>
</dbReference>
<accession>A0AAJ2BRZ1</accession>
<dbReference type="Proteomes" id="UP001268036">
    <property type="component" value="Unassembled WGS sequence"/>
</dbReference>
<feature type="transmembrane region" description="Helical" evidence="1">
    <location>
        <begin position="12"/>
        <end position="32"/>
    </location>
</feature>
<keyword evidence="1" id="KW-0472">Membrane</keyword>
<gene>
    <name evidence="2" type="ORF">QE440_004267</name>
</gene>
<comment type="caution">
    <text evidence="2">The sequence shown here is derived from an EMBL/GenBank/DDBJ whole genome shotgun (WGS) entry which is preliminary data.</text>
</comment>
<reference evidence="2" key="1">
    <citation type="submission" date="2023-08" db="EMBL/GenBank/DDBJ databases">
        <title>Functional and genomic diversity of the sorghum phyllosphere microbiome.</title>
        <authorList>
            <person name="Shade A."/>
        </authorList>
    </citation>
    <scope>NUCLEOTIDE SEQUENCE</scope>
    <source>
        <strain evidence="2">SORGH_AS_0201</strain>
    </source>
</reference>
<evidence type="ECO:0000256" key="1">
    <source>
        <dbReference type="SAM" id="Phobius"/>
    </source>
</evidence>
<dbReference type="AlphaFoldDB" id="A0AAJ2BRZ1"/>
<name>A0AAJ2BRZ1_9PSED</name>
<evidence type="ECO:0000313" key="2">
    <source>
        <dbReference type="EMBL" id="MDR6236526.1"/>
    </source>
</evidence>
<evidence type="ECO:0000313" key="3">
    <source>
        <dbReference type="Proteomes" id="UP001268036"/>
    </source>
</evidence>